<reference evidence="2" key="1">
    <citation type="journal article" date="2022" name="Plant J.">
        <title>Strategies of tolerance reflected in two North American maple genomes.</title>
        <authorList>
            <person name="McEvoy S.L."/>
            <person name="Sezen U.U."/>
            <person name="Trouern-Trend A."/>
            <person name="McMahon S.M."/>
            <person name="Schaberg P.G."/>
            <person name="Yang J."/>
            <person name="Wegrzyn J.L."/>
            <person name="Swenson N.G."/>
        </authorList>
    </citation>
    <scope>NUCLEOTIDE SEQUENCE</scope>
    <source>
        <strain evidence="2">NS2018</strain>
    </source>
</reference>
<dbReference type="EMBL" id="JAUESC010000001">
    <property type="protein sequence ID" value="KAK0607022.1"/>
    <property type="molecule type" value="Genomic_DNA"/>
</dbReference>
<gene>
    <name evidence="2" type="ORF">LWI29_007985</name>
</gene>
<evidence type="ECO:0000256" key="1">
    <source>
        <dbReference type="SAM" id="MobiDB-lite"/>
    </source>
</evidence>
<comment type="caution">
    <text evidence="2">The sequence shown here is derived from an EMBL/GenBank/DDBJ whole genome shotgun (WGS) entry which is preliminary data.</text>
</comment>
<name>A0AA39TJK6_ACESA</name>
<evidence type="ECO:0000313" key="2">
    <source>
        <dbReference type="EMBL" id="KAK0607022.1"/>
    </source>
</evidence>
<keyword evidence="3" id="KW-1185">Reference proteome</keyword>
<feature type="compositionally biased region" description="Low complexity" evidence="1">
    <location>
        <begin position="54"/>
        <end position="66"/>
    </location>
</feature>
<evidence type="ECO:0000313" key="3">
    <source>
        <dbReference type="Proteomes" id="UP001168877"/>
    </source>
</evidence>
<proteinExistence type="predicted"/>
<protein>
    <submittedName>
        <fullName evidence="2">Uncharacterized protein</fullName>
    </submittedName>
</protein>
<dbReference type="Proteomes" id="UP001168877">
    <property type="component" value="Unassembled WGS sequence"/>
</dbReference>
<reference evidence="2" key="2">
    <citation type="submission" date="2023-06" db="EMBL/GenBank/DDBJ databases">
        <authorList>
            <person name="Swenson N.G."/>
            <person name="Wegrzyn J.L."/>
            <person name="Mcevoy S.L."/>
        </authorList>
    </citation>
    <scope>NUCLEOTIDE SEQUENCE</scope>
    <source>
        <strain evidence="2">NS2018</strain>
        <tissue evidence="2">Leaf</tissue>
    </source>
</reference>
<sequence length="66" mass="7447">MWRLREITGGYNTEDVTQGVVRMSITWTKHQPTLTFSTSSASPNLAAGRRRSSFRSGRQQLFSLSV</sequence>
<feature type="region of interest" description="Disordered" evidence="1">
    <location>
        <begin position="38"/>
        <end position="66"/>
    </location>
</feature>
<dbReference type="AlphaFoldDB" id="A0AA39TJK6"/>
<organism evidence="2 3">
    <name type="scientific">Acer saccharum</name>
    <name type="common">Sugar maple</name>
    <dbReference type="NCBI Taxonomy" id="4024"/>
    <lineage>
        <taxon>Eukaryota</taxon>
        <taxon>Viridiplantae</taxon>
        <taxon>Streptophyta</taxon>
        <taxon>Embryophyta</taxon>
        <taxon>Tracheophyta</taxon>
        <taxon>Spermatophyta</taxon>
        <taxon>Magnoliopsida</taxon>
        <taxon>eudicotyledons</taxon>
        <taxon>Gunneridae</taxon>
        <taxon>Pentapetalae</taxon>
        <taxon>rosids</taxon>
        <taxon>malvids</taxon>
        <taxon>Sapindales</taxon>
        <taxon>Sapindaceae</taxon>
        <taxon>Hippocastanoideae</taxon>
        <taxon>Acereae</taxon>
        <taxon>Acer</taxon>
    </lineage>
</organism>
<accession>A0AA39TJK6</accession>